<name>A0A077TME8_PLACU</name>
<protein>
    <submittedName>
        <fullName evidence="2">Uncharacterized protein</fullName>
    </submittedName>
</protein>
<reference evidence="2 3" key="1">
    <citation type="journal article" date="2014" name="BMC Biol.">
        <title>A comprehensive evaluation of rodent malaria parasite genomes and gene expression.</title>
        <authorList>
            <person name="Otto T.D."/>
            <person name="Bohme U."/>
            <person name="Jackson A.P."/>
            <person name="Hunt M."/>
            <person name="Franke-Fayard B."/>
            <person name="Hoeijmakers W.A."/>
            <person name="Religa A.A."/>
            <person name="Robertson L."/>
            <person name="Sanders M."/>
            <person name="Ogun S.A."/>
            <person name="Cunningham D."/>
            <person name="Erhart A."/>
            <person name="Billker O."/>
            <person name="Khan S.M."/>
            <person name="Stunnenberg H.G."/>
            <person name="Langhorne J."/>
            <person name="Holder A.A."/>
            <person name="Waters A.P."/>
            <person name="Newbold C.I."/>
            <person name="Pain A."/>
            <person name="Berriman M."/>
            <person name="Janse C.J."/>
        </authorList>
    </citation>
    <scope>NUCLEOTIDE SEQUENCE [LARGE SCALE GENOMIC DNA]</scope>
    <source>
        <strain evidence="2 3">AS</strain>
    </source>
</reference>
<reference evidence="2" key="3">
    <citation type="submission" date="2019-05" db="EMBL/GenBank/DDBJ databases">
        <authorList>
            <consortium name="Pathogen Informatics"/>
        </authorList>
    </citation>
    <scope>NUCLEOTIDE SEQUENCE</scope>
    <source>
        <strain evidence="2">AS</strain>
        <strain evidence="1 4">CB</strain>
    </source>
</reference>
<dbReference type="Proteomes" id="UP000195489">
    <property type="component" value="Chromosome 8"/>
</dbReference>
<gene>
    <name evidence="2" type="ORF">PCHAS_0834800</name>
    <name evidence="1" type="ORF">PCHCB_000178800</name>
</gene>
<organism evidence="2 3">
    <name type="scientific">Plasmodium chabaudi chabaudi</name>
    <dbReference type="NCBI Taxonomy" id="31271"/>
    <lineage>
        <taxon>Eukaryota</taxon>
        <taxon>Sar</taxon>
        <taxon>Alveolata</taxon>
        <taxon>Apicomplexa</taxon>
        <taxon>Aconoidasida</taxon>
        <taxon>Haemosporida</taxon>
        <taxon>Plasmodiidae</taxon>
        <taxon>Plasmodium</taxon>
        <taxon>Plasmodium (Vinckeia)</taxon>
    </lineage>
</organism>
<proteinExistence type="predicted"/>
<accession>A0A077TME8</accession>
<reference evidence="2" key="2">
    <citation type="submission" date="2014-05" db="EMBL/GenBank/DDBJ databases">
        <authorList>
            <person name="Aslett M.A."/>
            <person name="De Silva N."/>
        </authorList>
    </citation>
    <scope>NUCLEOTIDE SEQUENCE</scope>
    <source>
        <strain evidence="2">AS</strain>
    </source>
</reference>
<dbReference type="OrthoDB" id="375059at2759"/>
<evidence type="ECO:0000313" key="2">
    <source>
        <dbReference type="EMBL" id="VTZ68558.1"/>
    </source>
</evidence>
<dbReference type="EMBL" id="LT608160">
    <property type="protein sequence ID" value="SCN59964.1"/>
    <property type="molecule type" value="Genomic_DNA"/>
</dbReference>
<evidence type="ECO:0000313" key="3">
    <source>
        <dbReference type="Proteomes" id="UP000071118"/>
    </source>
</evidence>
<dbReference type="GeneID" id="3490150"/>
<dbReference type="AlphaFoldDB" id="A0A077TME8"/>
<keyword evidence="3" id="KW-1185">Reference proteome</keyword>
<evidence type="ECO:0000313" key="4">
    <source>
        <dbReference type="Proteomes" id="UP000195489"/>
    </source>
</evidence>
<dbReference type="EMBL" id="LK022885">
    <property type="protein sequence ID" value="VTZ68558.1"/>
    <property type="molecule type" value="Genomic_DNA"/>
</dbReference>
<evidence type="ECO:0000313" key="1">
    <source>
        <dbReference type="EMBL" id="SCN59964.1"/>
    </source>
</evidence>
<dbReference type="KEGG" id="pcb:PCHAS_0834800"/>
<dbReference type="RefSeq" id="XP_016653874.1">
    <property type="nucleotide sequence ID" value="XM_016797976.1"/>
</dbReference>
<dbReference type="VEuPathDB" id="PlasmoDB:PCHAS_0834800"/>
<sequence length="200" mass="23432">MDEKIFFLQTYENIHEGTLPSPLIKHSNECKRLNNKKKKKNEHLASSIVLKEELNKSDLIPTSHNDNNSDDKNGDSNQYICINRNKFNGKCYHKKIPIINDIHMNFTIAESLIYILNFYLQKNIISLNLYNRMLYSFQLAMIETLNELKEAKDSKWNIKGTLINYKKENNIQLLYVENAFLSLNNIIIHTPLLKIKSIDT</sequence>
<dbReference type="Proteomes" id="UP000071118">
    <property type="component" value="Chromosome 8"/>
</dbReference>